<keyword evidence="3 8" id="KW-0547">Nucleotide-binding</keyword>
<evidence type="ECO:0000256" key="3">
    <source>
        <dbReference type="ARBA" id="ARBA00022741"/>
    </source>
</evidence>
<evidence type="ECO:0000313" key="10">
    <source>
        <dbReference type="EMBL" id="RPA61268.1"/>
    </source>
</evidence>
<accession>A0A3N4GHT6</accession>
<reference evidence="10 11" key="1">
    <citation type="submission" date="2018-11" db="EMBL/GenBank/DDBJ databases">
        <title>Aerococcus sp. SJQ22, whole genome shotgun sequence.</title>
        <authorList>
            <person name="Sun L."/>
            <person name="Gao X."/>
            <person name="Chen W."/>
            <person name="Huang K."/>
        </authorList>
    </citation>
    <scope>NUCLEOTIDE SEQUENCE [LARGE SCALE GENOMIC DNA]</scope>
    <source>
        <strain evidence="10 11">SJQ22</strain>
    </source>
</reference>
<gene>
    <name evidence="8" type="primary">cmk</name>
    <name evidence="10" type="ORF">EF384_02495</name>
</gene>
<dbReference type="GO" id="GO:0015949">
    <property type="term" value="P:nucleobase-containing small molecule interconversion"/>
    <property type="evidence" value="ECO:0007669"/>
    <property type="project" value="TreeGrafter"/>
</dbReference>
<dbReference type="NCBIfam" id="TIGR00017">
    <property type="entry name" value="cmk"/>
    <property type="match status" value="1"/>
</dbReference>
<dbReference type="InterPro" id="IPR011994">
    <property type="entry name" value="Cytidylate_kinase_dom"/>
</dbReference>
<dbReference type="AlphaFoldDB" id="A0A3N4GHT6"/>
<dbReference type="InterPro" id="IPR027417">
    <property type="entry name" value="P-loop_NTPase"/>
</dbReference>
<dbReference type="Gene3D" id="3.40.50.300">
    <property type="entry name" value="P-loop containing nucleotide triphosphate hydrolases"/>
    <property type="match status" value="1"/>
</dbReference>
<dbReference type="GO" id="GO:0036430">
    <property type="term" value="F:CMP kinase activity"/>
    <property type="evidence" value="ECO:0007669"/>
    <property type="project" value="RHEA"/>
</dbReference>
<evidence type="ECO:0000256" key="5">
    <source>
        <dbReference type="ARBA" id="ARBA00022840"/>
    </source>
</evidence>
<dbReference type="Proteomes" id="UP000273977">
    <property type="component" value="Unassembled WGS sequence"/>
</dbReference>
<sequence>MSKAIQIAIDGPASSGKSTIAKKLAKRLAYVYLDTGAMYRSITLLALEQGIEASDNQALRALAEASEIVFKVNADGQSVWVNGKDVTDEIRTDQVSQAVSAYSAVSDVREVLVEKQRDYTKGGQGIIMDGRDIGTVVLPAAELKIFLTASAEERGQRRFLENQAKGYSEMNLEELIADIKRRDLYDSTREDSPLKPADDAIILDSSDMDLDQVEEAIFAYVNKVLSQN</sequence>
<evidence type="ECO:0000313" key="11">
    <source>
        <dbReference type="Proteomes" id="UP000273977"/>
    </source>
</evidence>
<keyword evidence="5 8" id="KW-0067">ATP-binding</keyword>
<dbReference type="PANTHER" id="PTHR21299:SF2">
    <property type="entry name" value="CYTIDYLATE KINASE"/>
    <property type="match status" value="1"/>
</dbReference>
<dbReference type="EMBL" id="RKMG01000005">
    <property type="protein sequence ID" value="RPA61268.1"/>
    <property type="molecule type" value="Genomic_DNA"/>
</dbReference>
<keyword evidence="2 8" id="KW-0808">Transferase</keyword>
<comment type="catalytic activity">
    <reaction evidence="6 8">
        <text>dCMP + ATP = dCDP + ADP</text>
        <dbReference type="Rhea" id="RHEA:25094"/>
        <dbReference type="ChEBI" id="CHEBI:30616"/>
        <dbReference type="ChEBI" id="CHEBI:57566"/>
        <dbReference type="ChEBI" id="CHEBI:58593"/>
        <dbReference type="ChEBI" id="CHEBI:456216"/>
        <dbReference type="EC" id="2.7.4.25"/>
    </reaction>
</comment>
<comment type="subcellular location">
    <subcellularLocation>
        <location evidence="8">Cytoplasm</location>
    </subcellularLocation>
</comment>
<dbReference type="SUPFAM" id="SSF52540">
    <property type="entry name" value="P-loop containing nucleoside triphosphate hydrolases"/>
    <property type="match status" value="1"/>
</dbReference>
<dbReference type="CDD" id="cd02020">
    <property type="entry name" value="CMPK"/>
    <property type="match status" value="1"/>
</dbReference>
<dbReference type="GO" id="GO:0036431">
    <property type="term" value="F:dCMP kinase activity"/>
    <property type="evidence" value="ECO:0007669"/>
    <property type="project" value="InterPro"/>
</dbReference>
<feature type="binding site" evidence="8">
    <location>
        <begin position="11"/>
        <end position="19"/>
    </location>
    <ligand>
        <name>ATP</name>
        <dbReference type="ChEBI" id="CHEBI:30616"/>
    </ligand>
</feature>
<dbReference type="CDD" id="cd02019">
    <property type="entry name" value="NK"/>
    <property type="match status" value="1"/>
</dbReference>
<dbReference type="OrthoDB" id="9807434at2"/>
<keyword evidence="8" id="KW-0963">Cytoplasm</keyword>
<evidence type="ECO:0000256" key="8">
    <source>
        <dbReference type="HAMAP-Rule" id="MF_00238"/>
    </source>
</evidence>
<evidence type="ECO:0000259" key="9">
    <source>
        <dbReference type="Pfam" id="PF02224"/>
    </source>
</evidence>
<dbReference type="EC" id="2.7.4.25" evidence="8"/>
<dbReference type="PANTHER" id="PTHR21299">
    <property type="entry name" value="CYTIDYLATE KINASE/PANTOATE-BETA-ALANINE LIGASE"/>
    <property type="match status" value="1"/>
</dbReference>
<dbReference type="InterPro" id="IPR003136">
    <property type="entry name" value="Cytidylate_kin"/>
</dbReference>
<name>A0A3N4GHT6_9LACT</name>
<comment type="catalytic activity">
    <reaction evidence="7 8">
        <text>CMP + ATP = CDP + ADP</text>
        <dbReference type="Rhea" id="RHEA:11600"/>
        <dbReference type="ChEBI" id="CHEBI:30616"/>
        <dbReference type="ChEBI" id="CHEBI:58069"/>
        <dbReference type="ChEBI" id="CHEBI:60377"/>
        <dbReference type="ChEBI" id="CHEBI:456216"/>
        <dbReference type="EC" id="2.7.4.25"/>
    </reaction>
</comment>
<feature type="domain" description="Cytidylate kinase" evidence="9">
    <location>
        <begin position="7"/>
        <end position="222"/>
    </location>
</feature>
<dbReference type="GO" id="GO:0006220">
    <property type="term" value="P:pyrimidine nucleotide metabolic process"/>
    <property type="evidence" value="ECO:0007669"/>
    <property type="project" value="UniProtKB-UniRule"/>
</dbReference>
<evidence type="ECO:0000256" key="6">
    <source>
        <dbReference type="ARBA" id="ARBA00047615"/>
    </source>
</evidence>
<evidence type="ECO:0000256" key="1">
    <source>
        <dbReference type="ARBA" id="ARBA00009427"/>
    </source>
</evidence>
<dbReference type="GO" id="GO:0005829">
    <property type="term" value="C:cytosol"/>
    <property type="evidence" value="ECO:0007669"/>
    <property type="project" value="TreeGrafter"/>
</dbReference>
<dbReference type="RefSeq" id="WP_123779413.1">
    <property type="nucleotide sequence ID" value="NZ_RKMG01000005.1"/>
</dbReference>
<evidence type="ECO:0000256" key="4">
    <source>
        <dbReference type="ARBA" id="ARBA00022777"/>
    </source>
</evidence>
<organism evidence="10 11">
    <name type="scientific">Aerococcus agrisoli</name>
    <dbReference type="NCBI Taxonomy" id="2487350"/>
    <lineage>
        <taxon>Bacteria</taxon>
        <taxon>Bacillati</taxon>
        <taxon>Bacillota</taxon>
        <taxon>Bacilli</taxon>
        <taxon>Lactobacillales</taxon>
        <taxon>Aerococcaceae</taxon>
        <taxon>Aerococcus</taxon>
    </lineage>
</organism>
<keyword evidence="11" id="KW-1185">Reference proteome</keyword>
<comment type="similarity">
    <text evidence="1 8">Belongs to the cytidylate kinase family. Type 1 subfamily.</text>
</comment>
<comment type="caution">
    <text evidence="10">The sequence shown here is derived from an EMBL/GenBank/DDBJ whole genome shotgun (WGS) entry which is preliminary data.</text>
</comment>
<evidence type="ECO:0000256" key="7">
    <source>
        <dbReference type="ARBA" id="ARBA00048478"/>
    </source>
</evidence>
<protein>
    <recommendedName>
        <fullName evidence="8">Cytidylate kinase</fullName>
        <shortName evidence="8">CK</shortName>
        <ecNumber evidence="8">2.7.4.25</ecNumber>
    </recommendedName>
    <alternativeName>
        <fullName evidence="8">Cytidine monophosphate kinase</fullName>
        <shortName evidence="8">CMP kinase</shortName>
    </alternativeName>
</protein>
<evidence type="ECO:0000256" key="2">
    <source>
        <dbReference type="ARBA" id="ARBA00022679"/>
    </source>
</evidence>
<dbReference type="Pfam" id="PF02224">
    <property type="entry name" value="Cytidylate_kin"/>
    <property type="match status" value="1"/>
</dbReference>
<proteinExistence type="inferred from homology"/>
<dbReference type="GO" id="GO:0005524">
    <property type="term" value="F:ATP binding"/>
    <property type="evidence" value="ECO:0007669"/>
    <property type="project" value="UniProtKB-UniRule"/>
</dbReference>
<keyword evidence="4 8" id="KW-0418">Kinase</keyword>
<dbReference type="HAMAP" id="MF_00238">
    <property type="entry name" value="Cytidyl_kinase_type1"/>
    <property type="match status" value="1"/>
</dbReference>